<dbReference type="Pfam" id="PF02814">
    <property type="entry name" value="UreE_N"/>
    <property type="match status" value="1"/>
</dbReference>
<proteinExistence type="inferred from homology"/>
<feature type="domain" description="Urease accessory protein UreE C-terminal" evidence="7">
    <location>
        <begin position="94"/>
        <end position="177"/>
    </location>
</feature>
<evidence type="ECO:0000256" key="4">
    <source>
        <dbReference type="ARBA" id="ARBA00023186"/>
    </source>
</evidence>
<dbReference type="InterPro" id="IPR012406">
    <property type="entry name" value="UreE"/>
</dbReference>
<dbReference type="Gene3D" id="3.30.70.790">
    <property type="entry name" value="UreE, C-terminal domain"/>
    <property type="match status" value="1"/>
</dbReference>
<evidence type="ECO:0000313" key="8">
    <source>
        <dbReference type="EMBL" id="AWB33619.1"/>
    </source>
</evidence>
<dbReference type="Gene3D" id="2.60.260.20">
    <property type="entry name" value="Urease metallochaperone UreE, N-terminal domain"/>
    <property type="match status" value="1"/>
</dbReference>
<comment type="similarity">
    <text evidence="5">Belongs to the UreE family.</text>
</comment>
<dbReference type="InterPro" id="IPR007864">
    <property type="entry name" value="UreE_C_dom"/>
</dbReference>
<evidence type="ECO:0000259" key="6">
    <source>
        <dbReference type="Pfam" id="PF02814"/>
    </source>
</evidence>
<dbReference type="GO" id="GO:0016151">
    <property type="term" value="F:nickel cation binding"/>
    <property type="evidence" value="ECO:0007669"/>
    <property type="project" value="UniProtKB-UniRule"/>
</dbReference>
<evidence type="ECO:0000256" key="1">
    <source>
        <dbReference type="ARBA" id="ARBA00004496"/>
    </source>
</evidence>
<dbReference type="GO" id="GO:0006457">
    <property type="term" value="P:protein folding"/>
    <property type="evidence" value="ECO:0007669"/>
    <property type="project" value="InterPro"/>
</dbReference>
<dbReference type="OrthoDB" id="5421304at2"/>
<gene>
    <name evidence="5 8" type="primary">ureE</name>
    <name evidence="8" type="ORF">DBV39_07750</name>
</gene>
<evidence type="ECO:0000259" key="7">
    <source>
        <dbReference type="Pfam" id="PF05194"/>
    </source>
</evidence>
<dbReference type="Pfam" id="PF05194">
    <property type="entry name" value="UreE_C"/>
    <property type="match status" value="1"/>
</dbReference>
<keyword evidence="3 5" id="KW-0533">Nickel</keyword>
<keyword evidence="2 5" id="KW-0963">Cytoplasm</keyword>
<dbReference type="KEGG" id="boz:DBV39_07750"/>
<keyword evidence="9" id="KW-1185">Reference proteome</keyword>
<dbReference type="InterPro" id="IPR036118">
    <property type="entry name" value="UreE_N_sf"/>
</dbReference>
<dbReference type="AlphaFoldDB" id="A0A2R4XIR4"/>
<dbReference type="GO" id="GO:0019627">
    <property type="term" value="P:urea metabolic process"/>
    <property type="evidence" value="ECO:0007669"/>
    <property type="project" value="InterPro"/>
</dbReference>
<dbReference type="InterPro" id="IPR004029">
    <property type="entry name" value="UreE_N"/>
</dbReference>
<comment type="subcellular location">
    <subcellularLocation>
        <location evidence="1 5">Cytoplasm</location>
    </subcellularLocation>
</comment>
<accession>A0A2R4XIR4</accession>
<evidence type="ECO:0000256" key="2">
    <source>
        <dbReference type="ARBA" id="ARBA00022490"/>
    </source>
</evidence>
<dbReference type="RefSeq" id="WP_108621048.1">
    <property type="nucleotide sequence ID" value="NZ_CP028901.1"/>
</dbReference>
<dbReference type="GO" id="GO:0051082">
    <property type="term" value="F:unfolded protein binding"/>
    <property type="evidence" value="ECO:0007669"/>
    <property type="project" value="UniProtKB-UniRule"/>
</dbReference>
<evidence type="ECO:0000313" key="9">
    <source>
        <dbReference type="Proteomes" id="UP000244571"/>
    </source>
</evidence>
<organism evidence="8 9">
    <name type="scientific">Orrella marina</name>
    <dbReference type="NCBI Taxonomy" id="2163011"/>
    <lineage>
        <taxon>Bacteria</taxon>
        <taxon>Pseudomonadati</taxon>
        <taxon>Pseudomonadota</taxon>
        <taxon>Betaproteobacteria</taxon>
        <taxon>Burkholderiales</taxon>
        <taxon>Alcaligenaceae</taxon>
        <taxon>Orrella</taxon>
    </lineage>
</organism>
<dbReference type="SUPFAM" id="SSF69287">
    <property type="entry name" value="Urease metallochaperone UreE, N-terminal domain"/>
    <property type="match status" value="1"/>
</dbReference>
<sequence>MTIRFETCVAASGMASGPGGGRSGKTTLAAVINQMAVQKLALTSHQRNRSRLACLLPDGQGAAIILPARQSMHPGDRLLSACGCHCVEIVAANEPLLRIEADSPFALMRVVYHLANRHVPAMLLPEAVLIEPDTVLADLVLRLGARVNRVEAPFVPESGAYAGSHEHGSGHAHLHLHVDGRQGANHGHHQRDDDPMDAEMGHVGEMLSRQAHEARQARS</sequence>
<reference evidence="8 9" key="1">
    <citation type="submission" date="2018-04" db="EMBL/GenBank/DDBJ databases">
        <title>Bordetella sp. HZ20 isolated from seawater.</title>
        <authorList>
            <person name="Sun C."/>
        </authorList>
    </citation>
    <scope>NUCLEOTIDE SEQUENCE [LARGE SCALE GENOMIC DNA]</scope>
    <source>
        <strain evidence="8 9">HZ20</strain>
    </source>
</reference>
<dbReference type="GO" id="GO:0065003">
    <property type="term" value="P:protein-containing complex assembly"/>
    <property type="evidence" value="ECO:0007669"/>
    <property type="project" value="InterPro"/>
</dbReference>
<evidence type="ECO:0000256" key="3">
    <source>
        <dbReference type="ARBA" id="ARBA00022596"/>
    </source>
</evidence>
<dbReference type="GO" id="GO:0005737">
    <property type="term" value="C:cytoplasm"/>
    <property type="evidence" value="ECO:0007669"/>
    <property type="project" value="UniProtKB-SubCell"/>
</dbReference>
<evidence type="ECO:0000256" key="5">
    <source>
        <dbReference type="HAMAP-Rule" id="MF_00822"/>
    </source>
</evidence>
<protein>
    <recommendedName>
        <fullName evidence="5">Urease accessory protein UreE</fullName>
    </recommendedName>
</protein>
<dbReference type="HAMAP" id="MF_00822">
    <property type="entry name" value="UreE"/>
    <property type="match status" value="1"/>
</dbReference>
<keyword evidence="4 5" id="KW-0143">Chaperone</keyword>
<name>A0A2R4XIR4_9BURK</name>
<comment type="function">
    <text evidence="5">Involved in urease metallocenter assembly. Binds nickel. Probably functions as a nickel donor during metallocenter assembly.</text>
</comment>
<dbReference type="SUPFAM" id="SSF69737">
    <property type="entry name" value="Urease metallochaperone UreE, C-terminal domain"/>
    <property type="match status" value="1"/>
</dbReference>
<dbReference type="EMBL" id="CP028901">
    <property type="protein sequence ID" value="AWB33619.1"/>
    <property type="molecule type" value="Genomic_DNA"/>
</dbReference>
<feature type="domain" description="UreE urease accessory N-terminal" evidence="6">
    <location>
        <begin position="29"/>
        <end position="80"/>
    </location>
</feature>
<dbReference type="Proteomes" id="UP000244571">
    <property type="component" value="Chromosome"/>
</dbReference>